<dbReference type="OrthoDB" id="778365at2759"/>
<evidence type="ECO:0000256" key="5">
    <source>
        <dbReference type="SAM" id="MobiDB-lite"/>
    </source>
</evidence>
<feature type="region of interest" description="Disordered" evidence="5">
    <location>
        <begin position="257"/>
        <end position="288"/>
    </location>
</feature>
<protein>
    <submittedName>
        <fullName evidence="8">Transcription factor EMB1444</fullName>
    </submittedName>
</protein>
<evidence type="ECO:0000259" key="6">
    <source>
        <dbReference type="Pfam" id="PF14215"/>
    </source>
</evidence>
<dbReference type="EMBL" id="CACSLK010030184">
    <property type="protein sequence ID" value="CAA0836371.1"/>
    <property type="molecule type" value="Genomic_DNA"/>
</dbReference>
<evidence type="ECO:0000313" key="9">
    <source>
        <dbReference type="Proteomes" id="UP001153555"/>
    </source>
</evidence>
<dbReference type="InterPro" id="IPR011598">
    <property type="entry name" value="bHLH_dom"/>
</dbReference>
<keyword evidence="2" id="KW-0805">Transcription regulation</keyword>
<evidence type="ECO:0000256" key="2">
    <source>
        <dbReference type="ARBA" id="ARBA00023015"/>
    </source>
</evidence>
<evidence type="ECO:0000259" key="7">
    <source>
        <dbReference type="Pfam" id="PF23176"/>
    </source>
</evidence>
<accession>A0A9N7RLG1</accession>
<sequence length="512" mass="57542">MGTSFLRTILQRLCCDSPWDYAVFWKLKHQHEMVLVWEDGFYDPMKLRDPLLDPTEYPCFELPDKILPSFPSTTLDGIPCENPIGLAVAEMSSASHVVGKGLVGKTAFTGNARWIYSDNIVSNLFNSIFPEYQDEWLLQFSAGIRTVLLLPVMPHGVLQLGSVAMVAEDAAIAAYVKTNFESHMMEAFLYGSEYSAHQLSTMFNFPDNLDEASALTSGKVNLIENQNTTRVVQDFRDLRRCFVVHSRETWSEVDLNADSSSNKSNITSSNVSLSENLASSGKHDKSTKTAGVGKCNVCFESIEPGKSAAKISAVSDKQRKRKGFDSVDPGKLSRLPVTKKKRIQERLKELRDLVPNSENCSIDGLLEKTVKHMLLLRNVTKGTHKSRHHKTEVDEMTTKPAKLNRAREKGTSWAVELGSEPQSCPVFVKDLNHPGQMLIQMACVDHDRFLQIADILHRLQLTILECDMEESTDSYSWARFVVETNRSFHRLDILWPLMKLVQENGPPGSSKI</sequence>
<evidence type="ECO:0000256" key="1">
    <source>
        <dbReference type="ARBA" id="ARBA00004123"/>
    </source>
</evidence>
<organism evidence="8 9">
    <name type="scientific">Striga hermonthica</name>
    <name type="common">Purple witchweed</name>
    <name type="synonym">Buchnera hermonthica</name>
    <dbReference type="NCBI Taxonomy" id="68872"/>
    <lineage>
        <taxon>Eukaryota</taxon>
        <taxon>Viridiplantae</taxon>
        <taxon>Streptophyta</taxon>
        <taxon>Embryophyta</taxon>
        <taxon>Tracheophyta</taxon>
        <taxon>Spermatophyta</taxon>
        <taxon>Magnoliopsida</taxon>
        <taxon>eudicotyledons</taxon>
        <taxon>Gunneridae</taxon>
        <taxon>Pentapetalae</taxon>
        <taxon>asterids</taxon>
        <taxon>lamiids</taxon>
        <taxon>Lamiales</taxon>
        <taxon>Orobanchaceae</taxon>
        <taxon>Buchnereae</taxon>
        <taxon>Striga</taxon>
    </lineage>
</organism>
<dbReference type="InterPro" id="IPR043561">
    <property type="entry name" value="LHW-like"/>
</dbReference>
<reference evidence="8" key="1">
    <citation type="submission" date="2019-12" db="EMBL/GenBank/DDBJ databases">
        <authorList>
            <person name="Scholes J."/>
        </authorList>
    </citation>
    <scope>NUCLEOTIDE SEQUENCE</scope>
</reference>
<dbReference type="GO" id="GO:0046983">
    <property type="term" value="F:protein dimerization activity"/>
    <property type="evidence" value="ECO:0007669"/>
    <property type="project" value="InterPro"/>
</dbReference>
<comment type="subcellular location">
    <subcellularLocation>
        <location evidence="1">Nucleus</location>
    </subcellularLocation>
</comment>
<dbReference type="Proteomes" id="UP001153555">
    <property type="component" value="Unassembled WGS sequence"/>
</dbReference>
<name>A0A9N7RLG1_STRHE</name>
<dbReference type="GO" id="GO:0005634">
    <property type="term" value="C:nucleus"/>
    <property type="evidence" value="ECO:0007669"/>
    <property type="project" value="UniProtKB-SubCell"/>
</dbReference>
<dbReference type="GO" id="GO:0003700">
    <property type="term" value="F:DNA-binding transcription factor activity"/>
    <property type="evidence" value="ECO:0007669"/>
    <property type="project" value="InterPro"/>
</dbReference>
<evidence type="ECO:0000256" key="4">
    <source>
        <dbReference type="ARBA" id="ARBA00023242"/>
    </source>
</evidence>
<evidence type="ECO:0000256" key="3">
    <source>
        <dbReference type="ARBA" id="ARBA00023163"/>
    </source>
</evidence>
<comment type="caution">
    <text evidence="8">The sequence shown here is derived from an EMBL/GenBank/DDBJ whole genome shotgun (WGS) entry which is preliminary data.</text>
</comment>
<keyword evidence="4" id="KW-0539">Nucleus</keyword>
<dbReference type="InterPro" id="IPR025610">
    <property type="entry name" value="MYC/MYB_N"/>
</dbReference>
<dbReference type="AlphaFoldDB" id="A0A9N7RLG1"/>
<dbReference type="Pfam" id="PF14215">
    <property type="entry name" value="bHLH-MYC_N"/>
    <property type="match status" value="1"/>
</dbReference>
<proteinExistence type="predicted"/>
<feature type="compositionally biased region" description="Low complexity" evidence="5">
    <location>
        <begin position="259"/>
        <end position="272"/>
    </location>
</feature>
<dbReference type="Pfam" id="PF23176">
    <property type="entry name" value="bHLH_LHW"/>
    <property type="match status" value="1"/>
</dbReference>
<keyword evidence="3" id="KW-0804">Transcription</keyword>
<dbReference type="PANTHER" id="PTHR46196:SF3">
    <property type="entry name" value="TRANSCRIPTION FACTOR LHW-LIKE ISOFORM X1"/>
    <property type="match status" value="1"/>
</dbReference>
<evidence type="ECO:0000313" key="8">
    <source>
        <dbReference type="EMBL" id="CAA0836371.1"/>
    </source>
</evidence>
<feature type="domain" description="BHLH" evidence="7">
    <location>
        <begin position="340"/>
        <end position="385"/>
    </location>
</feature>
<dbReference type="PANTHER" id="PTHR46196">
    <property type="entry name" value="TRANSCRIPTION FACTOR BHLH155-LIKE ISOFORM X1-RELATED"/>
    <property type="match status" value="1"/>
</dbReference>
<feature type="domain" description="Transcription factor MYC/MYB N-terminal" evidence="6">
    <location>
        <begin position="6"/>
        <end position="180"/>
    </location>
</feature>
<keyword evidence="9" id="KW-1185">Reference proteome</keyword>
<gene>
    <name evidence="8" type="ORF">SHERM_03468</name>
</gene>